<feature type="transmembrane region" description="Helical" evidence="7">
    <location>
        <begin position="311"/>
        <end position="332"/>
    </location>
</feature>
<dbReference type="PIRSF" id="PIRSF004810">
    <property type="entry name" value="ChrA"/>
    <property type="match status" value="1"/>
</dbReference>
<dbReference type="PANTHER" id="PTHR33567">
    <property type="entry name" value="CHROMATE ION TRANSPORTER (EUROFUNG)"/>
    <property type="match status" value="1"/>
</dbReference>
<evidence type="ECO:0000256" key="5">
    <source>
        <dbReference type="ARBA" id="ARBA00022989"/>
    </source>
</evidence>
<name>A0A233RJ18_9GAMM</name>
<dbReference type="Proteomes" id="UP000242757">
    <property type="component" value="Unassembled WGS sequence"/>
</dbReference>
<dbReference type="InterPro" id="IPR003370">
    <property type="entry name" value="Chromate_transpt"/>
</dbReference>
<feature type="transmembrane region" description="Helical" evidence="7">
    <location>
        <begin position="72"/>
        <end position="95"/>
    </location>
</feature>
<keyword evidence="3" id="KW-1003">Cell membrane</keyword>
<feature type="transmembrane region" description="Helical" evidence="7">
    <location>
        <begin position="184"/>
        <end position="203"/>
    </location>
</feature>
<proteinExistence type="inferred from homology"/>
<reference evidence="8 9" key="1">
    <citation type="submission" date="2017-08" db="EMBL/GenBank/DDBJ databases">
        <title>A Genome Sequence of Oceanimonas doudoroffii ATCC 27123T.</title>
        <authorList>
            <person name="Brennan M.A."/>
            <person name="Maclea K.S."/>
            <person name="Mcclelland W.D."/>
            <person name="Trachtenberg A.M."/>
        </authorList>
    </citation>
    <scope>NUCLEOTIDE SEQUENCE [LARGE SCALE GENOMIC DNA]</scope>
    <source>
        <strain evidence="8 9">ATCC 27123</strain>
    </source>
</reference>
<dbReference type="GO" id="GO:0005886">
    <property type="term" value="C:plasma membrane"/>
    <property type="evidence" value="ECO:0007669"/>
    <property type="project" value="UniProtKB-SubCell"/>
</dbReference>
<evidence type="ECO:0000313" key="9">
    <source>
        <dbReference type="Proteomes" id="UP000242757"/>
    </source>
</evidence>
<comment type="similarity">
    <text evidence="2">Belongs to the chromate ion transporter (CHR) (TC 2.A.51) family.</text>
</comment>
<keyword evidence="9" id="KW-1185">Reference proteome</keyword>
<evidence type="ECO:0000256" key="1">
    <source>
        <dbReference type="ARBA" id="ARBA00004651"/>
    </source>
</evidence>
<evidence type="ECO:0000256" key="4">
    <source>
        <dbReference type="ARBA" id="ARBA00022692"/>
    </source>
</evidence>
<accession>A0A233RJ18</accession>
<evidence type="ECO:0000313" key="8">
    <source>
        <dbReference type="EMBL" id="OXY83379.1"/>
    </source>
</evidence>
<gene>
    <name evidence="8" type="ORF">B6S08_07810</name>
</gene>
<dbReference type="InterPro" id="IPR014047">
    <property type="entry name" value="Chr_Tranpt_l_chain"/>
</dbReference>
<dbReference type="OrthoDB" id="8969999at2"/>
<evidence type="ECO:0000256" key="7">
    <source>
        <dbReference type="SAM" id="Phobius"/>
    </source>
</evidence>
<comment type="caution">
    <text evidence="8">The sequence shown here is derived from an EMBL/GenBank/DDBJ whole genome shotgun (WGS) entry which is preliminary data.</text>
</comment>
<dbReference type="Pfam" id="PF02417">
    <property type="entry name" value="Chromate_transp"/>
    <property type="match status" value="2"/>
</dbReference>
<keyword evidence="6 7" id="KW-0472">Membrane</keyword>
<comment type="subcellular location">
    <subcellularLocation>
        <location evidence="1">Cell membrane</location>
        <topology evidence="1">Multi-pass membrane protein</topology>
    </subcellularLocation>
</comment>
<dbReference type="NCBIfam" id="TIGR00937">
    <property type="entry name" value="2A51"/>
    <property type="match status" value="1"/>
</dbReference>
<dbReference type="RefSeq" id="WP_094200153.1">
    <property type="nucleotide sequence ID" value="NZ_NBIM01000001.1"/>
</dbReference>
<dbReference type="GO" id="GO:0015109">
    <property type="term" value="F:chromate transmembrane transporter activity"/>
    <property type="evidence" value="ECO:0007669"/>
    <property type="project" value="InterPro"/>
</dbReference>
<evidence type="ECO:0000256" key="6">
    <source>
        <dbReference type="ARBA" id="ARBA00023136"/>
    </source>
</evidence>
<feature type="transmembrane region" description="Helical" evidence="7">
    <location>
        <begin position="107"/>
        <end position="128"/>
    </location>
</feature>
<feature type="transmembrane region" description="Helical" evidence="7">
    <location>
        <begin position="344"/>
        <end position="375"/>
    </location>
</feature>
<organism evidence="8 9">
    <name type="scientific">Oceanimonas doudoroffii</name>
    <dbReference type="NCBI Taxonomy" id="84158"/>
    <lineage>
        <taxon>Bacteria</taxon>
        <taxon>Pseudomonadati</taxon>
        <taxon>Pseudomonadota</taxon>
        <taxon>Gammaproteobacteria</taxon>
        <taxon>Aeromonadales</taxon>
        <taxon>Aeromonadaceae</taxon>
        <taxon>Oceanimonas</taxon>
    </lineage>
</organism>
<dbReference type="AlphaFoldDB" id="A0A233RJ18"/>
<feature type="transmembrane region" description="Helical" evidence="7">
    <location>
        <begin position="6"/>
        <end position="26"/>
    </location>
</feature>
<keyword evidence="4 7" id="KW-0812">Transmembrane</keyword>
<feature type="transmembrane region" description="Helical" evidence="7">
    <location>
        <begin position="148"/>
        <end position="172"/>
    </location>
</feature>
<feature type="transmembrane region" description="Helical" evidence="7">
    <location>
        <begin position="215"/>
        <end position="233"/>
    </location>
</feature>
<evidence type="ECO:0000256" key="3">
    <source>
        <dbReference type="ARBA" id="ARBA00022475"/>
    </source>
</evidence>
<dbReference type="EMBL" id="NBIM01000001">
    <property type="protein sequence ID" value="OXY83379.1"/>
    <property type="molecule type" value="Genomic_DNA"/>
</dbReference>
<sequence>MLSVFWQFFMLGWISFGGPAAHIGYFQRHFVQKLGWLPQDRFASTLALCQFLPGPASSQLGFAIGYQRAGLGGAIAAFIGFTLPSFVLMLSLALLGQHYANSPVTAALIGGLKLFALVVVTDAVLTMAGQFCRRRLTQTLAVGTAALLWLWPGLAAQFVALLAAALTGAFWLKHEGTDNAPAARLSWPFLLLFAGLFLLLPLLAHGGSAGLFADFYQAGSLVFGGGHVVLPLLQSLLADTLSQEAFLTGYAAAQAMPGPMFSLAAFLGAELLPTSPLIGALVATFGVFLPGFLLVLALLNGWQALAANRRMAGAVAGVNAAVVGLLLAALYQPVFVASVTGAPALAAAALGLLALRVFRCPLLVLIPAFMLLGLWL</sequence>
<keyword evidence="5 7" id="KW-1133">Transmembrane helix</keyword>
<protein>
    <submittedName>
        <fullName evidence="8">Chorismate-binding protein</fullName>
    </submittedName>
</protein>
<feature type="transmembrane region" description="Helical" evidence="7">
    <location>
        <begin position="278"/>
        <end position="299"/>
    </location>
</feature>
<dbReference type="PANTHER" id="PTHR33567:SF3">
    <property type="entry name" value="CHROMATE ION TRANSPORTER (EUROFUNG)"/>
    <property type="match status" value="1"/>
</dbReference>
<evidence type="ECO:0000256" key="2">
    <source>
        <dbReference type="ARBA" id="ARBA00005262"/>
    </source>
</evidence>